<feature type="compositionally biased region" description="Basic and acidic residues" evidence="1">
    <location>
        <begin position="861"/>
        <end position="873"/>
    </location>
</feature>
<feature type="compositionally biased region" description="Basic and acidic residues" evidence="1">
    <location>
        <begin position="616"/>
        <end position="629"/>
    </location>
</feature>
<feature type="domain" description="STB6-like N-terminal" evidence="2">
    <location>
        <begin position="1"/>
        <end position="109"/>
    </location>
</feature>
<reference evidence="3" key="1">
    <citation type="submission" date="2020-11" db="EMBL/GenBank/DDBJ databases">
        <authorList>
            <consortium name="DOE Joint Genome Institute"/>
            <person name="Ahrendt S."/>
            <person name="Riley R."/>
            <person name="Andreopoulos W."/>
            <person name="Labutti K."/>
            <person name="Pangilinan J."/>
            <person name="Ruiz-Duenas F.J."/>
            <person name="Barrasa J.M."/>
            <person name="Sanchez-Garcia M."/>
            <person name="Camarero S."/>
            <person name="Miyauchi S."/>
            <person name="Serrano A."/>
            <person name="Linde D."/>
            <person name="Babiker R."/>
            <person name="Drula E."/>
            <person name="Ayuso-Fernandez I."/>
            <person name="Pacheco R."/>
            <person name="Padilla G."/>
            <person name="Ferreira P."/>
            <person name="Barriuso J."/>
            <person name="Kellner H."/>
            <person name="Castanera R."/>
            <person name="Alfaro M."/>
            <person name="Ramirez L."/>
            <person name="Pisabarro A.G."/>
            <person name="Kuo A."/>
            <person name="Tritt A."/>
            <person name="Lipzen A."/>
            <person name="He G."/>
            <person name="Yan M."/>
            <person name="Ng V."/>
            <person name="Cullen D."/>
            <person name="Martin F."/>
            <person name="Rosso M.-N."/>
            <person name="Henrissat B."/>
            <person name="Hibbett D."/>
            <person name="Martinez A.T."/>
            <person name="Grigoriev I.V."/>
        </authorList>
    </citation>
    <scope>NUCLEOTIDE SEQUENCE</scope>
    <source>
        <strain evidence="3">CBS 247.69</strain>
    </source>
</reference>
<feature type="compositionally biased region" description="Basic and acidic residues" evidence="1">
    <location>
        <begin position="636"/>
        <end position="650"/>
    </location>
</feature>
<feature type="region of interest" description="Disordered" evidence="1">
    <location>
        <begin position="813"/>
        <end position="874"/>
    </location>
</feature>
<dbReference type="EMBL" id="MU150270">
    <property type="protein sequence ID" value="KAF9462668.1"/>
    <property type="molecule type" value="Genomic_DNA"/>
</dbReference>
<evidence type="ECO:0000259" key="2">
    <source>
        <dbReference type="Pfam" id="PF25995"/>
    </source>
</evidence>
<dbReference type="PANTHER" id="PTHR31011">
    <property type="entry name" value="PROTEIN STB2-RELATED"/>
    <property type="match status" value="1"/>
</dbReference>
<feature type="compositionally biased region" description="Low complexity" evidence="1">
    <location>
        <begin position="360"/>
        <end position="376"/>
    </location>
</feature>
<dbReference type="OrthoDB" id="19806at2759"/>
<dbReference type="GO" id="GO:0070822">
    <property type="term" value="C:Sin3-type complex"/>
    <property type="evidence" value="ECO:0007669"/>
    <property type="project" value="TreeGrafter"/>
</dbReference>
<keyword evidence="4" id="KW-1185">Reference proteome</keyword>
<feature type="compositionally biased region" description="Basic and acidic residues" evidence="1">
    <location>
        <begin position="1113"/>
        <end position="1131"/>
    </location>
</feature>
<organism evidence="3 4">
    <name type="scientific">Collybia nuda</name>
    <dbReference type="NCBI Taxonomy" id="64659"/>
    <lineage>
        <taxon>Eukaryota</taxon>
        <taxon>Fungi</taxon>
        <taxon>Dikarya</taxon>
        <taxon>Basidiomycota</taxon>
        <taxon>Agaricomycotina</taxon>
        <taxon>Agaricomycetes</taxon>
        <taxon>Agaricomycetidae</taxon>
        <taxon>Agaricales</taxon>
        <taxon>Tricholomatineae</taxon>
        <taxon>Clitocybaceae</taxon>
        <taxon>Collybia</taxon>
    </lineage>
</organism>
<sequence>MYAVEKWIVERNRPTTVLAVYTGDPTHTISLTAFAPSPTLSPHDAQAQWDSAIQILRRDGARPKQTPHGVLMATSLAHFRSDYTIVRIPDGNFLAVREHLYANINLLRMGCSGRSALTLEEPSDPTKDRFISTYYLPENTFSTVTSTDYLPLPPALTKSRSHSTSNSHHGSVLNFHPSPSKHDSTPPASVSRIKQNSKPPTIPFPYHDSPPRGKTVAKTKDRALFTATVLELVKLIQAGLSIFGMYGTPSISSRHIDGLLCDNTVEGIRKWILLVGEPCVRLEPMERIADPMFVSAMLSLVLAIRNKLSAIGFAHVVPKDPFLQPHIFTYALATYVHSTSTGGPSASPPSTYHYPATVATSSHSHTHSTASTPGHSSLGHGLGFGMGYTFPPQSSHQQPLPSTVLTRDLLDAVTAAYESKARTTEGRGGVRRALREKLEDFARVGAAAGAAGDSDGDGDGGSARRGATGAGEGSGLGPGSASGTGGVGGGVGLASSGGQLLSGIGSLASGLGLGGGSGSATTGGGAVWEGTTDLLKFVRVVVGKEARGKGKGKERRGDGGDPIGIGYGYGKDKEKDAGIAVSVRGLWSGGITTVVRLRQWEVEREVGGVFGESKKDRLGERERGKDRWALSDGDVDEPRRHEKSDGRSTEEESDIVGGAVGLMWGERVQKKLESWTGITRKRGHMSLDLSSPTVLRNREGGNEKSPLEQPLLTAHQSRVAPSSPTLPPMVFVGGAEVDVDDDDLLSSGQVSPIENQRPFNVLHDGQSESTSLHTINTEYERKVIEFNQKRPWGNRVPQSRISSWADPVSARDILPGEEGKLGPSLKRRSKGRSRLAEGSALGSEVAETEEPDEEGVISESVGERSEGGGEPLKRRAVRYGPLRRRSFHDMMSLRNMHVTAIERMRVDVELCGQLLIMIRREQHLQNVVNCLRILTDSLTEKNTLLREDYQAHLPFLSDLEARTKVMSDIDAETARADKTSQATHTLRYESEQFRVPDLWHTATPPRQKVLALREKVFGTGGRRLPPGVHGAHGRFNRLQWTLDGRERLVDYLGRTESEAEEESLVDSETVLNFPLEGEEEDVVEHPGIKPMWLLRFFTSWGARSATTAPSGEDEAKKTVEANKTVEKDSETSRQQSPAGNNEGASSLQ</sequence>
<dbReference type="InterPro" id="IPR059025">
    <property type="entry name" value="STB6_N"/>
</dbReference>
<feature type="region of interest" description="Disordered" evidence="1">
    <location>
        <begin position="448"/>
        <end position="483"/>
    </location>
</feature>
<feature type="compositionally biased region" description="Gly residues" evidence="1">
    <location>
        <begin position="459"/>
        <end position="483"/>
    </location>
</feature>
<dbReference type="InterPro" id="IPR038919">
    <property type="entry name" value="STB2/STB2"/>
</dbReference>
<proteinExistence type="predicted"/>
<feature type="region of interest" description="Disordered" evidence="1">
    <location>
        <begin position="356"/>
        <end position="376"/>
    </location>
</feature>
<evidence type="ECO:0000313" key="3">
    <source>
        <dbReference type="EMBL" id="KAF9462668.1"/>
    </source>
</evidence>
<feature type="region of interest" description="Disordered" evidence="1">
    <location>
        <begin position="616"/>
        <end position="653"/>
    </location>
</feature>
<evidence type="ECO:0000313" key="4">
    <source>
        <dbReference type="Proteomes" id="UP000807353"/>
    </source>
</evidence>
<feature type="compositionally biased region" description="Acidic residues" evidence="1">
    <location>
        <begin position="846"/>
        <end position="856"/>
    </location>
</feature>
<gene>
    <name evidence="3" type="ORF">BDZ94DRAFT_1194337</name>
</gene>
<feature type="compositionally biased region" description="Polar residues" evidence="1">
    <location>
        <begin position="1132"/>
        <end position="1148"/>
    </location>
</feature>
<comment type="caution">
    <text evidence="3">The sequence shown here is derived from an EMBL/GenBank/DDBJ whole genome shotgun (WGS) entry which is preliminary data.</text>
</comment>
<feature type="region of interest" description="Disordered" evidence="1">
    <location>
        <begin position="1104"/>
        <end position="1148"/>
    </location>
</feature>
<feature type="compositionally biased region" description="Polar residues" evidence="1">
    <location>
        <begin position="186"/>
        <end position="199"/>
    </location>
</feature>
<name>A0A9P6CJC0_9AGAR</name>
<dbReference type="AlphaFoldDB" id="A0A9P6CJC0"/>
<evidence type="ECO:0000256" key="1">
    <source>
        <dbReference type="SAM" id="MobiDB-lite"/>
    </source>
</evidence>
<protein>
    <recommendedName>
        <fullName evidence="2">STB6-like N-terminal domain-containing protein</fullName>
    </recommendedName>
</protein>
<dbReference type="PANTHER" id="PTHR31011:SF2">
    <property type="entry name" value="PROTEIN STB2-RELATED"/>
    <property type="match status" value="1"/>
</dbReference>
<dbReference type="Pfam" id="PF25995">
    <property type="entry name" value="STB6_N"/>
    <property type="match status" value="1"/>
</dbReference>
<feature type="region of interest" description="Disordered" evidence="1">
    <location>
        <begin position="155"/>
        <end position="215"/>
    </location>
</feature>
<accession>A0A9P6CJC0</accession>
<dbReference type="Proteomes" id="UP000807353">
    <property type="component" value="Unassembled WGS sequence"/>
</dbReference>